<evidence type="ECO:0000259" key="7">
    <source>
        <dbReference type="SMART" id="SM01349"/>
    </source>
</evidence>
<gene>
    <name evidence="8" type="ORF">Ctob_004271</name>
</gene>
<evidence type="ECO:0000256" key="6">
    <source>
        <dbReference type="SAM" id="MobiDB-lite"/>
    </source>
</evidence>
<dbReference type="Pfam" id="PF12348">
    <property type="entry name" value="CLASP_N"/>
    <property type="match status" value="2"/>
</dbReference>
<dbReference type="GO" id="GO:0000278">
    <property type="term" value="P:mitotic cell cycle"/>
    <property type="evidence" value="ECO:0007669"/>
    <property type="project" value="UniProtKB-ARBA"/>
</dbReference>
<feature type="compositionally biased region" description="Polar residues" evidence="6">
    <location>
        <begin position="1004"/>
        <end position="1016"/>
    </location>
</feature>
<dbReference type="InterPro" id="IPR016024">
    <property type="entry name" value="ARM-type_fold"/>
</dbReference>
<dbReference type="GO" id="GO:0000226">
    <property type="term" value="P:microtubule cytoskeleton organization"/>
    <property type="evidence" value="ECO:0007669"/>
    <property type="project" value="UniProtKB-ARBA"/>
</dbReference>
<keyword evidence="2" id="KW-0963">Cytoplasm</keyword>
<dbReference type="GO" id="GO:1902903">
    <property type="term" value="P:regulation of supramolecular fiber organization"/>
    <property type="evidence" value="ECO:0007669"/>
    <property type="project" value="UniProtKB-ARBA"/>
</dbReference>
<organism evidence="8 9">
    <name type="scientific">Chrysochromulina tobinii</name>
    <dbReference type="NCBI Taxonomy" id="1460289"/>
    <lineage>
        <taxon>Eukaryota</taxon>
        <taxon>Haptista</taxon>
        <taxon>Haptophyta</taxon>
        <taxon>Prymnesiophyceae</taxon>
        <taxon>Prymnesiales</taxon>
        <taxon>Chrysochromulinaceae</taxon>
        <taxon>Chrysochromulina</taxon>
    </lineage>
</organism>
<dbReference type="SMART" id="SM01349">
    <property type="entry name" value="TOG"/>
    <property type="match status" value="4"/>
</dbReference>
<dbReference type="InterPro" id="IPR034085">
    <property type="entry name" value="TOG"/>
</dbReference>
<evidence type="ECO:0000256" key="2">
    <source>
        <dbReference type="ARBA" id="ARBA00022490"/>
    </source>
</evidence>
<dbReference type="GO" id="GO:0005881">
    <property type="term" value="C:cytoplasmic microtubule"/>
    <property type="evidence" value="ECO:0007669"/>
    <property type="project" value="TreeGrafter"/>
</dbReference>
<accession>A0A0M0K2S0</accession>
<keyword evidence="9" id="KW-1185">Reference proteome</keyword>
<reference evidence="9" key="1">
    <citation type="journal article" date="2015" name="PLoS Genet.">
        <title>Genome Sequence and Transcriptome Analyses of Chrysochromulina tobin: Metabolic Tools for Enhanced Algal Fitness in the Prominent Order Prymnesiales (Haptophyceae).</title>
        <authorList>
            <person name="Hovde B.T."/>
            <person name="Deodato C.R."/>
            <person name="Hunsperger H.M."/>
            <person name="Ryken S.A."/>
            <person name="Yost W."/>
            <person name="Jha R.K."/>
            <person name="Patterson J."/>
            <person name="Monnat R.J. Jr."/>
            <person name="Barlow S.B."/>
            <person name="Starkenburg S.R."/>
            <person name="Cattolico R.A."/>
        </authorList>
    </citation>
    <scope>NUCLEOTIDE SEQUENCE</scope>
    <source>
        <strain evidence="9">CCMP291</strain>
    </source>
</reference>
<feature type="domain" description="TOG" evidence="7">
    <location>
        <begin position="784"/>
        <end position="990"/>
    </location>
</feature>
<dbReference type="GO" id="GO:0005819">
    <property type="term" value="C:spindle"/>
    <property type="evidence" value="ECO:0007669"/>
    <property type="project" value="UniProtKB-ARBA"/>
</dbReference>
<dbReference type="EMBL" id="JWZX01001705">
    <property type="protein sequence ID" value="KOO32683.1"/>
    <property type="molecule type" value="Genomic_DNA"/>
</dbReference>
<dbReference type="Proteomes" id="UP000037460">
    <property type="component" value="Unassembled WGS sequence"/>
</dbReference>
<dbReference type="SUPFAM" id="SSF48371">
    <property type="entry name" value="ARM repeat"/>
    <property type="match status" value="1"/>
</dbReference>
<comment type="subcellular location">
    <subcellularLocation>
        <location evidence="1">Cytoplasm</location>
        <location evidence="1">Cytoskeleton</location>
    </subcellularLocation>
</comment>
<feature type="domain" description="TOG" evidence="7">
    <location>
        <begin position="1"/>
        <end position="225"/>
    </location>
</feature>
<feature type="repeat" description="HEAT" evidence="5">
    <location>
        <begin position="928"/>
        <end position="966"/>
    </location>
</feature>
<name>A0A0M0K2S0_9EUKA</name>
<feature type="region of interest" description="Disordered" evidence="6">
    <location>
        <begin position="990"/>
        <end position="1025"/>
    </location>
</feature>
<dbReference type="GO" id="GO:0031110">
    <property type="term" value="P:regulation of microtubule polymerization or depolymerization"/>
    <property type="evidence" value="ECO:0007669"/>
    <property type="project" value="UniProtKB-ARBA"/>
</dbReference>
<evidence type="ECO:0000256" key="1">
    <source>
        <dbReference type="ARBA" id="ARBA00004245"/>
    </source>
</evidence>
<keyword evidence="4" id="KW-0206">Cytoskeleton</keyword>
<dbReference type="InterPro" id="IPR011989">
    <property type="entry name" value="ARM-like"/>
</dbReference>
<feature type="compositionally biased region" description="Low complexity" evidence="6">
    <location>
        <begin position="294"/>
        <end position="310"/>
    </location>
</feature>
<dbReference type="InterPro" id="IPR024395">
    <property type="entry name" value="CLASP_N_dom"/>
</dbReference>
<comment type="caution">
    <text evidence="8">The sequence shown here is derived from an EMBL/GenBank/DDBJ whole genome shotgun (WGS) entry which is preliminary data.</text>
</comment>
<dbReference type="InterPro" id="IPR021133">
    <property type="entry name" value="HEAT_type_2"/>
</dbReference>
<dbReference type="Gene3D" id="1.25.10.10">
    <property type="entry name" value="Leucine-rich Repeat Variant"/>
    <property type="match status" value="4"/>
</dbReference>
<evidence type="ECO:0000256" key="5">
    <source>
        <dbReference type="PROSITE-ProRule" id="PRU00103"/>
    </source>
</evidence>
<dbReference type="OrthoDB" id="46159at2759"/>
<feature type="region of interest" description="Disordered" evidence="6">
    <location>
        <begin position="225"/>
        <end position="320"/>
    </location>
</feature>
<dbReference type="InterPro" id="IPR000357">
    <property type="entry name" value="HEAT"/>
</dbReference>
<proteinExistence type="predicted"/>
<feature type="domain" description="TOG" evidence="7">
    <location>
        <begin position="569"/>
        <end position="782"/>
    </location>
</feature>
<keyword evidence="3" id="KW-0677">Repeat</keyword>
<evidence type="ECO:0000256" key="3">
    <source>
        <dbReference type="ARBA" id="ARBA00022737"/>
    </source>
</evidence>
<evidence type="ECO:0000313" key="9">
    <source>
        <dbReference type="Proteomes" id="UP000037460"/>
    </source>
</evidence>
<evidence type="ECO:0000313" key="8">
    <source>
        <dbReference type="EMBL" id="KOO32683.1"/>
    </source>
</evidence>
<feature type="compositionally biased region" description="Low complexity" evidence="6">
    <location>
        <begin position="238"/>
        <end position="256"/>
    </location>
</feature>
<dbReference type="AlphaFoldDB" id="A0A0M0K2S0"/>
<dbReference type="GO" id="GO:0008017">
    <property type="term" value="F:microtubule binding"/>
    <property type="evidence" value="ECO:0007669"/>
    <property type="project" value="TreeGrafter"/>
</dbReference>
<dbReference type="PROSITE" id="PS50077">
    <property type="entry name" value="HEAT_REPEAT"/>
    <property type="match status" value="2"/>
</dbReference>
<protein>
    <submittedName>
        <fullName evidence="8">Clip-associating protein</fullName>
    </submittedName>
</protein>
<dbReference type="Pfam" id="PF02985">
    <property type="entry name" value="HEAT"/>
    <property type="match status" value="1"/>
</dbReference>
<dbReference type="PANTHER" id="PTHR21567:SF9">
    <property type="entry name" value="CLIP-ASSOCIATING PROTEIN"/>
    <property type="match status" value="1"/>
</dbReference>
<feature type="repeat" description="HEAT" evidence="5">
    <location>
        <begin position="164"/>
        <end position="202"/>
    </location>
</feature>
<evidence type="ECO:0000256" key="4">
    <source>
        <dbReference type="ARBA" id="ARBA00023212"/>
    </source>
</evidence>
<feature type="compositionally biased region" description="Low complexity" evidence="6">
    <location>
        <begin position="270"/>
        <end position="280"/>
    </location>
</feature>
<feature type="domain" description="TOG" evidence="7">
    <location>
        <begin position="327"/>
        <end position="568"/>
    </location>
</feature>
<dbReference type="PANTHER" id="PTHR21567">
    <property type="entry name" value="CLASP"/>
    <property type="match status" value="1"/>
</dbReference>
<sequence length="1025" mass="110046">MAESITTVIELLRSKDKAEQLRGFGEAERYLDSALVDAEAIPELVDAIVPALSNSNPKFVQEALGLLIALVEVMGEDLAPYTGGVWSPLVDKLGDSKNAIRERAVDLAVALATLVVPAAQALERIRPAWEHKNWRARESSLLWLGRVLASQDSPSAVGFPLKGLLPHLVKPLEDREPPVREAATLAIEQMLRHQGDPLINELNRSQVRPNVLKPLLVRLGAETPAAAPQSGGFSARNGGLHSSSGLSHGSADGGSSPAQSPGRRSCVSDPAAAPHRPASARSHDAAAVGGGGASSRRPASPAQRAPSSARGPPPGAFGTSGAEALVEIEEVPPVAVYSDRELGVEMTAIHEQLKHADDWAVRSTALRRLHSLVLGGACDFDSFAGHLKTMKDALVAQLAELRSSLVRDACAALGAAAEKMRESFEPFCIDFVPPMLKQTTVTIQVIREASNLGLRTLLVYATPAKVTPRLLVALADRSSSLRKNAIEYVRLLLEATPVHSEGERCPLEKHADALATALKAALTDAIAEVRATARLSFWAYHRHFPSRTARLLPTLDASTHKLVLEEQASYAARVERGEIAQISGNVHALGELVALMKAPERRAEVGAHADKTVALVLERLSDAHYRVVHAALTCTCTLAATFPNALEPSLERLLPQLLIRTQETRDTVRAVAHAALQAVQAAFSPETLLPVLLRIVDVPTPRVRASALQLLAAAAASAQPYLSTPSHMRACVAKTHPHLADKNADLRRATLAALHALHETAPAVFVTQLLRQLAGTQVGANHRDALLKLQKMALCAPADAAVWVAHFEHALEAILRAMQATDEKIRELSMACMKDLLRSQAKRFKAFTEHVLLRLLAAGRDASRDVAAAAEDALELLLSLSDAHRCMAVLVPVVMKEATPTLQMAVRLQSKLVPRFSQLQLLAILPQVLPPLFEAFKNPNADVRKAVVFCLVDMYMVLGEQLTPHLAVLSTSQLKLVTIYINRTAKARADRDASSPEGAASALAYSNGSPKPSQPNGMLLRNEVC</sequence>